<sequence length="120" mass="13911">MPADSSHVVLFAGPFDYAAFAVLVLANAWYARRPGAARPKWWAKPAVIVLFVLVLPLLSMRAEMVRTLRPPGTPTDAFELLYTMFRFPIYWFLLAVQTGVFNAYSRRKRLLFIRRYRLKT</sequence>
<reference evidence="2 3" key="1">
    <citation type="submission" date="2020-11" db="EMBL/GenBank/DDBJ databases">
        <authorList>
            <person name="Kim M.K."/>
        </authorList>
    </citation>
    <scope>NUCLEOTIDE SEQUENCE [LARGE SCALE GENOMIC DNA]</scope>
    <source>
        <strain evidence="2 3">BT662</strain>
    </source>
</reference>
<dbReference type="EMBL" id="JADQDM010000009">
    <property type="protein sequence ID" value="MBF9222689.1"/>
    <property type="molecule type" value="Genomic_DNA"/>
</dbReference>
<name>A0ABS0I835_9BACT</name>
<evidence type="ECO:0000313" key="3">
    <source>
        <dbReference type="Proteomes" id="UP000618931"/>
    </source>
</evidence>
<feature type="transmembrane region" description="Helical" evidence="1">
    <location>
        <begin position="80"/>
        <end position="104"/>
    </location>
</feature>
<comment type="caution">
    <text evidence="2">The sequence shown here is derived from an EMBL/GenBank/DDBJ whole genome shotgun (WGS) entry which is preliminary data.</text>
</comment>
<feature type="transmembrane region" description="Helical" evidence="1">
    <location>
        <begin position="6"/>
        <end position="29"/>
    </location>
</feature>
<evidence type="ECO:0000256" key="1">
    <source>
        <dbReference type="SAM" id="Phobius"/>
    </source>
</evidence>
<dbReference type="RefSeq" id="WP_196294138.1">
    <property type="nucleotide sequence ID" value="NZ_JADQDM010000009.1"/>
</dbReference>
<evidence type="ECO:0000313" key="2">
    <source>
        <dbReference type="EMBL" id="MBF9222689.1"/>
    </source>
</evidence>
<feature type="transmembrane region" description="Helical" evidence="1">
    <location>
        <begin position="41"/>
        <end position="60"/>
    </location>
</feature>
<keyword evidence="1" id="KW-0472">Membrane</keyword>
<organism evidence="2 3">
    <name type="scientific">Hymenobacter ruricola</name>
    <dbReference type="NCBI Taxonomy" id="2791023"/>
    <lineage>
        <taxon>Bacteria</taxon>
        <taxon>Pseudomonadati</taxon>
        <taxon>Bacteroidota</taxon>
        <taxon>Cytophagia</taxon>
        <taxon>Cytophagales</taxon>
        <taxon>Hymenobacteraceae</taxon>
        <taxon>Hymenobacter</taxon>
    </lineage>
</organism>
<gene>
    <name evidence="2" type="ORF">I2H31_16415</name>
</gene>
<keyword evidence="1" id="KW-1133">Transmembrane helix</keyword>
<protein>
    <submittedName>
        <fullName evidence="2">Uncharacterized protein</fullName>
    </submittedName>
</protein>
<proteinExistence type="predicted"/>
<accession>A0ABS0I835</accession>
<keyword evidence="3" id="KW-1185">Reference proteome</keyword>
<keyword evidence="1" id="KW-0812">Transmembrane</keyword>
<dbReference type="Proteomes" id="UP000618931">
    <property type="component" value="Unassembled WGS sequence"/>
</dbReference>